<dbReference type="Pfam" id="PF26178">
    <property type="entry name" value="PI-PLC_cat"/>
    <property type="match status" value="1"/>
</dbReference>
<evidence type="ECO:0000313" key="2">
    <source>
        <dbReference type="EMBL" id="VAW20866.1"/>
    </source>
</evidence>
<dbReference type="Gene3D" id="2.60.120.200">
    <property type="match status" value="1"/>
</dbReference>
<keyword evidence="1" id="KW-0812">Transmembrane</keyword>
<gene>
    <name evidence="2" type="ORF">MNBD_BACTEROID01-1561</name>
</gene>
<dbReference type="Pfam" id="PF13385">
    <property type="entry name" value="Laminin_G_3"/>
    <property type="match status" value="1"/>
</dbReference>
<reference evidence="2" key="1">
    <citation type="submission" date="2018-06" db="EMBL/GenBank/DDBJ databases">
        <authorList>
            <person name="Zhirakovskaya E."/>
        </authorList>
    </citation>
    <scope>NUCLEOTIDE SEQUENCE</scope>
</reference>
<keyword evidence="1" id="KW-1133">Transmembrane helix</keyword>
<dbReference type="InterPro" id="IPR051677">
    <property type="entry name" value="AfsR-DnrI-RedD_regulator"/>
</dbReference>
<keyword evidence="1" id="KW-0472">Membrane</keyword>
<evidence type="ECO:0008006" key="3">
    <source>
        <dbReference type="Google" id="ProtNLM"/>
    </source>
</evidence>
<dbReference type="EMBL" id="UOEP01000130">
    <property type="protein sequence ID" value="VAW20866.1"/>
    <property type="molecule type" value="Genomic_DNA"/>
</dbReference>
<dbReference type="InterPro" id="IPR013320">
    <property type="entry name" value="ConA-like_dom_sf"/>
</dbReference>
<evidence type="ECO:0000256" key="1">
    <source>
        <dbReference type="SAM" id="Phobius"/>
    </source>
</evidence>
<dbReference type="PANTHER" id="PTHR35807">
    <property type="entry name" value="TRANSCRIPTIONAL REGULATOR REDD-RELATED"/>
    <property type="match status" value="1"/>
</dbReference>
<dbReference type="SUPFAM" id="SSF49899">
    <property type="entry name" value="Concanavalin A-like lectins/glucanases"/>
    <property type="match status" value="1"/>
</dbReference>
<protein>
    <recommendedName>
        <fullName evidence="3">LamG-like jellyroll fold domain-containing protein</fullName>
    </recommendedName>
</protein>
<feature type="transmembrane region" description="Helical" evidence="1">
    <location>
        <begin position="554"/>
        <end position="572"/>
    </location>
</feature>
<dbReference type="AlphaFoldDB" id="A0A3B0UMQ0"/>
<sequence>MRRIIHLFEKTGLIIALFLFIQPDVNSKDLNNYTFIISDFSNTPVSMQSVKNGLHYRWSGLSITLNYNKEGDNLLLSPVAKKITFQDFAGYLKPVINQTPDRVIPIFINYTGPAEALKEAFTESGLSEKLFYLPSGERWPDVKEILANKKDLIVFTFQKVRAGNSLFHYAWDYIAEYPNSGIEDPQFDGFYPNGDITKELLLIRDLDIPETQGHRDFILDINQNQYYINHLLNRWKHTGKRPNFIFSEKSNSFMLPIFPWLNTYKSISGIVKIGEKPLEKVFWKHSNRSISNGSFNFPYLEGEELNLTPYYPGYSFNPKSVTINDEHFITPLTFNATPLTMDEALTGYFPFDNSWLNIANKEGNIKPVNASFTTDVNRGEVAKLPKNAYIEIGSPDRYGMRGNSFTVSAWIKLNEADSTNDQSILGTSETAYRKGLHLVIREQRPYFGFYGNDQWATKTVPPLEWHHVVYRYNYFNGEQAIFVDGENVGSSFNHSSFIGDSTLLIGNSIAQKNFLDGYMDDLFIWSRPLGVEEIQTLYNSGFKPDFTKPSLLSYYRGIPLLIIIIVLIFIGYKVIRKGRITKPDTARHSKSYTNGQKNALCLFGEFQVYNSEGKELSGSFTPKIKELFLLLLISTIKNPKGIKTEKLTSILWGNFPPAKAANNRSVSFNKLRKIIKTVEGLEIAYNNGYWKIIIGEGLYFDYQQAFSILKEKNNPSREEMELFFHFVKKGVFLNEIHWEWLDEMRGFVTNEIIDILLRYSSLLDRNEDRELLKAIAERVLAIDDLHEKAQKILISLLTDGGNINLAKYQFNLFTNSYKKTYGEEYKLNFDEFLSANHREH</sequence>
<accession>A0A3B0UMQ0</accession>
<name>A0A3B0UMQ0_9ZZZZ</name>
<proteinExistence type="predicted"/>
<organism evidence="2">
    <name type="scientific">hydrothermal vent metagenome</name>
    <dbReference type="NCBI Taxonomy" id="652676"/>
    <lineage>
        <taxon>unclassified sequences</taxon>
        <taxon>metagenomes</taxon>
        <taxon>ecological metagenomes</taxon>
    </lineage>
</organism>
<dbReference type="PANTHER" id="PTHR35807:SF1">
    <property type="entry name" value="TRANSCRIPTIONAL REGULATOR REDD"/>
    <property type="match status" value="1"/>
</dbReference>
<dbReference type="GO" id="GO:0003677">
    <property type="term" value="F:DNA binding"/>
    <property type="evidence" value="ECO:0007669"/>
    <property type="project" value="TreeGrafter"/>
</dbReference>
<dbReference type="GO" id="GO:0006355">
    <property type="term" value="P:regulation of DNA-templated transcription"/>
    <property type="evidence" value="ECO:0007669"/>
    <property type="project" value="TreeGrafter"/>
</dbReference>